<organism evidence="2 3">
    <name type="scientific">Streptomyces spectabilis</name>
    <dbReference type="NCBI Taxonomy" id="68270"/>
    <lineage>
        <taxon>Bacteria</taxon>
        <taxon>Bacillati</taxon>
        <taxon>Actinomycetota</taxon>
        <taxon>Actinomycetes</taxon>
        <taxon>Kitasatosporales</taxon>
        <taxon>Streptomycetaceae</taxon>
        <taxon>Streptomyces</taxon>
    </lineage>
</organism>
<dbReference type="Pfam" id="PF19698">
    <property type="entry name" value="DUF6197"/>
    <property type="match status" value="1"/>
</dbReference>
<dbReference type="Proteomes" id="UP000549009">
    <property type="component" value="Unassembled WGS sequence"/>
</dbReference>
<sequence length="195" mass="21314">MNSTEIRDEFTGADLSDTTVPRPHAQRPRTQLDEAAPHAWPGALANEGRALSSAAIPSALANWAPDPPSWGQRLIPKAVRASMAGLGLWVEPRPLKPSFHLVQVIQVLERYGWCQSFDFSPTGRMCIRGAQTFLESTGHVSAVGRGKAVNYLQSALSYQGVGMTFWAWNDLSHNTFEGVRAMISHASDMARKNGD</sequence>
<dbReference type="EMBL" id="JACHJD010000024">
    <property type="protein sequence ID" value="MBB5109185.1"/>
    <property type="molecule type" value="Genomic_DNA"/>
</dbReference>
<evidence type="ECO:0000256" key="1">
    <source>
        <dbReference type="SAM" id="MobiDB-lite"/>
    </source>
</evidence>
<evidence type="ECO:0000313" key="3">
    <source>
        <dbReference type="Proteomes" id="UP000549009"/>
    </source>
</evidence>
<dbReference type="RefSeq" id="WP_229879658.1">
    <property type="nucleotide sequence ID" value="NZ_BMSQ01000027.1"/>
</dbReference>
<keyword evidence="3" id="KW-1185">Reference proteome</keyword>
<evidence type="ECO:0000313" key="2">
    <source>
        <dbReference type="EMBL" id="MBB5109185.1"/>
    </source>
</evidence>
<feature type="compositionally biased region" description="Basic and acidic residues" evidence="1">
    <location>
        <begin position="1"/>
        <end position="10"/>
    </location>
</feature>
<comment type="caution">
    <text evidence="2">The sequence shown here is derived from an EMBL/GenBank/DDBJ whole genome shotgun (WGS) entry which is preliminary data.</text>
</comment>
<name>A0A7W8B2K3_STRST</name>
<reference evidence="2 3" key="1">
    <citation type="submission" date="2020-08" db="EMBL/GenBank/DDBJ databases">
        <title>Genomic Encyclopedia of Type Strains, Phase III (KMG-III): the genomes of soil and plant-associated and newly described type strains.</title>
        <authorList>
            <person name="Whitman W."/>
        </authorList>
    </citation>
    <scope>NUCLEOTIDE SEQUENCE [LARGE SCALE GENOMIC DNA]</scope>
    <source>
        <strain evidence="2 3">CECT 3146</strain>
    </source>
</reference>
<dbReference type="InterPro" id="IPR045677">
    <property type="entry name" value="DUF6197"/>
</dbReference>
<protein>
    <submittedName>
        <fullName evidence="2">Uncharacterized protein</fullName>
    </submittedName>
</protein>
<feature type="region of interest" description="Disordered" evidence="1">
    <location>
        <begin position="1"/>
        <end position="36"/>
    </location>
</feature>
<dbReference type="AlphaFoldDB" id="A0A7W8B2K3"/>
<gene>
    <name evidence="2" type="ORF">FHS40_008313</name>
</gene>
<proteinExistence type="predicted"/>
<accession>A0A7W8B2K3</accession>